<keyword evidence="2" id="KW-0812">Transmembrane</keyword>
<evidence type="ECO:0000313" key="4">
    <source>
        <dbReference type="Proteomes" id="UP001501358"/>
    </source>
</evidence>
<dbReference type="EMBL" id="BAAATA010000018">
    <property type="protein sequence ID" value="GAA2493725.1"/>
    <property type="molecule type" value="Genomic_DNA"/>
</dbReference>
<comment type="caution">
    <text evidence="3">The sequence shown here is derived from an EMBL/GenBank/DDBJ whole genome shotgun (WGS) entry which is preliminary data.</text>
</comment>
<dbReference type="RefSeq" id="WP_344383880.1">
    <property type="nucleotide sequence ID" value="NZ_BAAATA010000018.1"/>
</dbReference>
<evidence type="ECO:0008006" key="5">
    <source>
        <dbReference type="Google" id="ProtNLM"/>
    </source>
</evidence>
<evidence type="ECO:0000256" key="2">
    <source>
        <dbReference type="SAM" id="Phobius"/>
    </source>
</evidence>
<reference evidence="3 4" key="1">
    <citation type="journal article" date="2019" name="Int. J. Syst. Evol. Microbiol.">
        <title>The Global Catalogue of Microorganisms (GCM) 10K type strain sequencing project: providing services to taxonomists for standard genome sequencing and annotation.</title>
        <authorList>
            <consortium name="The Broad Institute Genomics Platform"/>
            <consortium name="The Broad Institute Genome Sequencing Center for Infectious Disease"/>
            <person name="Wu L."/>
            <person name="Ma J."/>
        </authorList>
    </citation>
    <scope>NUCLEOTIDE SEQUENCE [LARGE SCALE GENOMIC DNA]</scope>
    <source>
        <strain evidence="3 4">JCM 6307</strain>
    </source>
</reference>
<keyword evidence="2" id="KW-1133">Transmembrane helix</keyword>
<feature type="transmembrane region" description="Helical" evidence="2">
    <location>
        <begin position="50"/>
        <end position="72"/>
    </location>
</feature>
<feature type="region of interest" description="Disordered" evidence="1">
    <location>
        <begin position="132"/>
        <end position="162"/>
    </location>
</feature>
<protein>
    <recommendedName>
        <fullName evidence="5">Integral membrane protein</fullName>
    </recommendedName>
</protein>
<dbReference type="Proteomes" id="UP001501358">
    <property type="component" value="Unassembled WGS sequence"/>
</dbReference>
<accession>A0ABN3M0E2</accession>
<keyword evidence="4" id="KW-1185">Reference proteome</keyword>
<evidence type="ECO:0000256" key="1">
    <source>
        <dbReference type="SAM" id="MobiDB-lite"/>
    </source>
</evidence>
<sequence>MRRTVLAVTAALLVAEAAGFALVNYVMGVMVDYQQMSLAGMDPAAASKGAWAGAVLTALYFLSCALVLVVAAVRDRAPGRFGRVLLISAAVVTAVVGAAGAALVGWAAFGVMMLLLCAQVLSLVVLGERGDGERGDADGSSDGAVPGTGPLSPNLGAPQGSA</sequence>
<proteinExistence type="predicted"/>
<organism evidence="3 4">
    <name type="scientific">Streptomyces thermolineatus</name>
    <dbReference type="NCBI Taxonomy" id="44033"/>
    <lineage>
        <taxon>Bacteria</taxon>
        <taxon>Bacillati</taxon>
        <taxon>Actinomycetota</taxon>
        <taxon>Actinomycetes</taxon>
        <taxon>Kitasatosporales</taxon>
        <taxon>Streptomycetaceae</taxon>
        <taxon>Streptomyces</taxon>
    </lineage>
</organism>
<keyword evidence="2" id="KW-0472">Membrane</keyword>
<evidence type="ECO:0000313" key="3">
    <source>
        <dbReference type="EMBL" id="GAA2493725.1"/>
    </source>
</evidence>
<gene>
    <name evidence="3" type="ORF">GCM10010406_32210</name>
</gene>
<feature type="transmembrane region" description="Helical" evidence="2">
    <location>
        <begin position="84"/>
        <end position="103"/>
    </location>
</feature>
<name>A0ABN3M0E2_9ACTN</name>